<proteinExistence type="predicted"/>
<keyword evidence="3" id="KW-1185">Reference proteome</keyword>
<evidence type="ECO:0000256" key="2">
    <source>
        <dbReference type="SAM" id="MobiDB-lite"/>
    </source>
</evidence>
<reference evidence="4" key="2">
    <citation type="submission" date="2025-08" db="UniProtKB">
        <authorList>
            <consortium name="RefSeq"/>
        </authorList>
    </citation>
    <scope>IDENTIFICATION</scope>
    <source>
        <tissue evidence="4">Whole plant</tissue>
    </source>
</reference>
<dbReference type="AlphaFoldDB" id="A0A9C6WUA1"/>
<dbReference type="Pfam" id="PF03004">
    <property type="entry name" value="Transposase_24"/>
    <property type="match status" value="1"/>
</dbReference>
<sequence length="297" mass="34706">MLSGVFGLLGSDYGKFSICRKSWRQITTKDKVYNECVKQIFHFDEDSEETIKKNISKSMRKSWKETRLRLYDRFYDPTFMTEQNLENCPLGIDREHWRLFLDYRAEPETKEKCRKNAENLSKQQYTHTGGSKSFTRRMEEESEEQGRIVSRGELWIKVHKKRMAHISMIKQEQLVIEEIEQHDESSRILSQNDSIAQVFRKEKLGRVHGVGFGPTRQLFGPNLHAPGNGVQLEETQRKLLELQAELEGEKLKRKAMEDEAVAEKKKMKAMESALIYLLQRQGEELPPEIAAGMSFVE</sequence>
<gene>
    <name evidence="4" type="primary">LOC107491801</name>
</gene>
<feature type="compositionally biased region" description="Polar residues" evidence="2">
    <location>
        <begin position="123"/>
        <end position="133"/>
    </location>
</feature>
<dbReference type="RefSeq" id="XP_052118864.1">
    <property type="nucleotide sequence ID" value="XM_052262904.1"/>
</dbReference>
<evidence type="ECO:0000256" key="1">
    <source>
        <dbReference type="SAM" id="Coils"/>
    </source>
</evidence>
<reference evidence="3" key="1">
    <citation type="journal article" date="2016" name="Nat. Genet.">
        <title>The genome sequences of Arachis duranensis and Arachis ipaensis, the diploid ancestors of cultivated peanut.</title>
        <authorList>
            <person name="Bertioli D.J."/>
            <person name="Cannon S.B."/>
            <person name="Froenicke L."/>
            <person name="Huang G."/>
            <person name="Farmer A.D."/>
            <person name="Cannon E.K."/>
            <person name="Liu X."/>
            <person name="Gao D."/>
            <person name="Clevenger J."/>
            <person name="Dash S."/>
            <person name="Ren L."/>
            <person name="Moretzsohn M.C."/>
            <person name="Shirasawa K."/>
            <person name="Huang W."/>
            <person name="Vidigal B."/>
            <person name="Abernathy B."/>
            <person name="Chu Y."/>
            <person name="Niederhuth C.E."/>
            <person name="Umale P."/>
            <person name="Araujo A.C."/>
            <person name="Kozik A."/>
            <person name="Kim K.D."/>
            <person name="Burow M.D."/>
            <person name="Varshney R.K."/>
            <person name="Wang X."/>
            <person name="Zhang X."/>
            <person name="Barkley N."/>
            <person name="Guimaraes P.M."/>
            <person name="Isobe S."/>
            <person name="Guo B."/>
            <person name="Liao B."/>
            <person name="Stalker H.T."/>
            <person name="Schmitz R.J."/>
            <person name="Scheffler B.E."/>
            <person name="Leal-Bertioli S.C."/>
            <person name="Xun X."/>
            <person name="Jackson S.A."/>
            <person name="Michelmore R."/>
            <person name="Ozias-Akins P."/>
        </authorList>
    </citation>
    <scope>NUCLEOTIDE SEQUENCE [LARGE SCALE GENOMIC DNA]</scope>
    <source>
        <strain evidence="3">cv. V14167</strain>
    </source>
</reference>
<dbReference type="PANTHER" id="PTHR33144">
    <property type="entry name" value="OS10G0409366 PROTEIN-RELATED"/>
    <property type="match status" value="1"/>
</dbReference>
<organism evidence="3 4">
    <name type="scientific">Arachis duranensis</name>
    <name type="common">Wild peanut</name>
    <dbReference type="NCBI Taxonomy" id="130453"/>
    <lineage>
        <taxon>Eukaryota</taxon>
        <taxon>Viridiplantae</taxon>
        <taxon>Streptophyta</taxon>
        <taxon>Embryophyta</taxon>
        <taxon>Tracheophyta</taxon>
        <taxon>Spermatophyta</taxon>
        <taxon>Magnoliopsida</taxon>
        <taxon>eudicotyledons</taxon>
        <taxon>Gunneridae</taxon>
        <taxon>Pentapetalae</taxon>
        <taxon>rosids</taxon>
        <taxon>fabids</taxon>
        <taxon>Fabales</taxon>
        <taxon>Fabaceae</taxon>
        <taxon>Papilionoideae</taxon>
        <taxon>50 kb inversion clade</taxon>
        <taxon>dalbergioids sensu lato</taxon>
        <taxon>Dalbergieae</taxon>
        <taxon>Pterocarpus clade</taxon>
        <taxon>Arachis</taxon>
    </lineage>
</organism>
<dbReference type="KEGG" id="adu:107491801"/>
<evidence type="ECO:0000313" key="4">
    <source>
        <dbReference type="RefSeq" id="XP_052118864.1"/>
    </source>
</evidence>
<feature type="coiled-coil region" evidence="1">
    <location>
        <begin position="232"/>
        <end position="273"/>
    </location>
</feature>
<protein>
    <submittedName>
        <fullName evidence="4">Uncharacterized protein LOC107491801</fullName>
    </submittedName>
</protein>
<keyword evidence="1" id="KW-0175">Coiled coil</keyword>
<accession>A0A9C6WUA1</accession>
<feature type="region of interest" description="Disordered" evidence="2">
    <location>
        <begin position="123"/>
        <end position="143"/>
    </location>
</feature>
<dbReference type="InterPro" id="IPR004252">
    <property type="entry name" value="Probable_transposase_24"/>
</dbReference>
<dbReference type="PANTHER" id="PTHR33144:SF45">
    <property type="entry name" value="TRANSPOSASE TNP1_EN_SPM-LIKE DOMAIN-CONTAINING PROTEIN"/>
    <property type="match status" value="1"/>
</dbReference>
<evidence type="ECO:0000313" key="3">
    <source>
        <dbReference type="Proteomes" id="UP000515211"/>
    </source>
</evidence>
<dbReference type="GeneID" id="107491801"/>
<name>A0A9C6WUA1_ARADU</name>
<dbReference type="Proteomes" id="UP000515211">
    <property type="component" value="Chromosome 6"/>
</dbReference>